<name>A0A1I1FJ22_9ACTN</name>
<sequence length="127" mass="12705">MRQLCATTLAMEAIVIGLAALVASRMSDLPAGTLWTVSGAAMVLALVLCGLVGRVRGAVSLGWALQAGLVLSGLVVPMMFVLGACFTALWWASVHFGRRVDELKAARAAGGAGGAGGSPGIPAQDAG</sequence>
<dbReference type="EMBL" id="FOLM01000001">
    <property type="protein sequence ID" value="SFB98986.1"/>
    <property type="molecule type" value="Genomic_DNA"/>
</dbReference>
<dbReference type="OrthoDB" id="3267755at2"/>
<feature type="transmembrane region" description="Helical" evidence="1">
    <location>
        <begin position="67"/>
        <end position="92"/>
    </location>
</feature>
<dbReference type="Pfam" id="PF14017">
    <property type="entry name" value="DUF4233"/>
    <property type="match status" value="1"/>
</dbReference>
<evidence type="ECO:0000313" key="3">
    <source>
        <dbReference type="Proteomes" id="UP000199207"/>
    </source>
</evidence>
<proteinExistence type="predicted"/>
<keyword evidence="3" id="KW-1185">Reference proteome</keyword>
<evidence type="ECO:0000256" key="1">
    <source>
        <dbReference type="SAM" id="Phobius"/>
    </source>
</evidence>
<dbReference type="STRING" id="910347.SAMN05421773_101746"/>
<protein>
    <recommendedName>
        <fullName evidence="4">DUF4233 domain-containing protein</fullName>
    </recommendedName>
</protein>
<evidence type="ECO:0008006" key="4">
    <source>
        <dbReference type="Google" id="ProtNLM"/>
    </source>
</evidence>
<reference evidence="2 3" key="1">
    <citation type="submission" date="2016-10" db="EMBL/GenBank/DDBJ databases">
        <authorList>
            <person name="de Groot N.N."/>
        </authorList>
    </citation>
    <scope>NUCLEOTIDE SEQUENCE [LARGE SCALE GENOMIC DNA]</scope>
    <source>
        <strain evidence="2 3">CGMCC 4.5739</strain>
    </source>
</reference>
<keyword evidence="1" id="KW-0812">Transmembrane</keyword>
<organism evidence="2 3">
    <name type="scientific">Streptomyces aidingensis</name>
    <dbReference type="NCBI Taxonomy" id="910347"/>
    <lineage>
        <taxon>Bacteria</taxon>
        <taxon>Bacillati</taxon>
        <taxon>Actinomycetota</taxon>
        <taxon>Actinomycetes</taxon>
        <taxon>Kitasatosporales</taxon>
        <taxon>Streptomycetaceae</taxon>
        <taxon>Streptomyces</taxon>
    </lineage>
</organism>
<evidence type="ECO:0000313" key="2">
    <source>
        <dbReference type="EMBL" id="SFB98986.1"/>
    </source>
</evidence>
<dbReference type="AlphaFoldDB" id="A0A1I1FJ22"/>
<dbReference type="Proteomes" id="UP000199207">
    <property type="component" value="Unassembled WGS sequence"/>
</dbReference>
<keyword evidence="1" id="KW-1133">Transmembrane helix</keyword>
<dbReference type="InterPro" id="IPR025327">
    <property type="entry name" value="DUF4233"/>
</dbReference>
<keyword evidence="1" id="KW-0472">Membrane</keyword>
<dbReference type="RefSeq" id="WP_093837099.1">
    <property type="nucleotide sequence ID" value="NZ_FOLM01000001.1"/>
</dbReference>
<gene>
    <name evidence="2" type="ORF">SAMN05421773_101746</name>
</gene>
<accession>A0A1I1FJ22</accession>
<feature type="transmembrane region" description="Helical" evidence="1">
    <location>
        <begin position="35"/>
        <end position="55"/>
    </location>
</feature>